<sequence length="102" mass="11974">MGFNITHSTHVNTQIFSKQFYASCSYFMFKFHSVKRLEAKLFIIRNLIAVPHSCFFCNLLRSRLRVLRLFMDADGTRFNSGTTHFEYLKTFLNNLSKSFGCL</sequence>
<proteinExistence type="predicted"/>
<evidence type="ECO:0000313" key="1">
    <source>
        <dbReference type="EMBL" id="JAU31596.1"/>
    </source>
</evidence>
<dbReference type="AlphaFoldDB" id="A0A1J3EQZ9"/>
<gene>
    <name evidence="1" type="ORF">LC_TR7399_c19_g1_i1_g.25678</name>
</gene>
<dbReference type="EMBL" id="GEVK01021236">
    <property type="protein sequence ID" value="JAU31596.1"/>
    <property type="molecule type" value="Transcribed_RNA"/>
</dbReference>
<protein>
    <submittedName>
        <fullName evidence="1">Uncharacterized protein</fullName>
    </submittedName>
</protein>
<name>A0A1J3EQZ9_NOCCA</name>
<reference evidence="1" key="1">
    <citation type="submission" date="2016-07" db="EMBL/GenBank/DDBJ databases">
        <title>De novo transcriptome assembly of four accessions of the metal hyperaccumulator plant Noccaea caerulescens.</title>
        <authorList>
            <person name="Blande D."/>
            <person name="Halimaa P."/>
            <person name="Tervahauta A.I."/>
            <person name="Aarts M.G."/>
            <person name="Karenlampi S.O."/>
        </authorList>
    </citation>
    <scope>NUCLEOTIDE SEQUENCE</scope>
</reference>
<accession>A0A1J3EQZ9</accession>
<organism evidence="1">
    <name type="scientific">Noccaea caerulescens</name>
    <name type="common">Alpine penny-cress</name>
    <name type="synonym">Thlaspi caerulescens</name>
    <dbReference type="NCBI Taxonomy" id="107243"/>
    <lineage>
        <taxon>Eukaryota</taxon>
        <taxon>Viridiplantae</taxon>
        <taxon>Streptophyta</taxon>
        <taxon>Embryophyta</taxon>
        <taxon>Tracheophyta</taxon>
        <taxon>Spermatophyta</taxon>
        <taxon>Magnoliopsida</taxon>
        <taxon>eudicotyledons</taxon>
        <taxon>Gunneridae</taxon>
        <taxon>Pentapetalae</taxon>
        <taxon>rosids</taxon>
        <taxon>malvids</taxon>
        <taxon>Brassicales</taxon>
        <taxon>Brassicaceae</taxon>
        <taxon>Coluteocarpeae</taxon>
        <taxon>Noccaea</taxon>
    </lineage>
</organism>